<keyword evidence="8" id="KW-0732">Signal</keyword>
<dbReference type="FunFam" id="1.20.1420.30:FF:000009">
    <property type="entry name" value="sodium/potassium/calcium exchanger 5 isoform X2"/>
    <property type="match status" value="1"/>
</dbReference>
<keyword evidence="4" id="KW-0050">Antiport</keyword>
<keyword evidence="6" id="KW-0109">Calcium transport</keyword>
<keyword evidence="5" id="KW-0633">Potassium transport</keyword>
<keyword evidence="16" id="KW-0739">Sodium transport</keyword>
<dbReference type="GO" id="GO:0005262">
    <property type="term" value="F:calcium channel activity"/>
    <property type="evidence" value="ECO:0007669"/>
    <property type="project" value="TreeGrafter"/>
</dbReference>
<feature type="domain" description="Sodium/calcium exchanger membrane region" evidence="19">
    <location>
        <begin position="210"/>
        <end position="342"/>
    </location>
</feature>
<reference evidence="20" key="1">
    <citation type="submission" date="2021-01" db="EMBL/GenBank/DDBJ databases">
        <authorList>
            <person name="Li R."/>
            <person name="Bekaert M."/>
        </authorList>
    </citation>
    <scope>NUCLEOTIDE SEQUENCE</scope>
    <source>
        <strain evidence="20">Farmed</strain>
    </source>
</reference>
<name>A0A812ESC5_ACAPH</name>
<organism evidence="20 21">
    <name type="scientific">Acanthosepion pharaonis</name>
    <name type="common">Pharaoh cuttlefish</name>
    <name type="synonym">Sepia pharaonis</name>
    <dbReference type="NCBI Taxonomy" id="158019"/>
    <lineage>
        <taxon>Eukaryota</taxon>
        <taxon>Metazoa</taxon>
        <taxon>Spiralia</taxon>
        <taxon>Lophotrochozoa</taxon>
        <taxon>Mollusca</taxon>
        <taxon>Cephalopoda</taxon>
        <taxon>Coleoidea</taxon>
        <taxon>Decapodiformes</taxon>
        <taxon>Sepiida</taxon>
        <taxon>Sepiina</taxon>
        <taxon>Sepiidae</taxon>
        <taxon>Acanthosepion</taxon>
    </lineage>
</organism>
<dbReference type="GO" id="GO:0008273">
    <property type="term" value="F:calcium, potassium:sodium antiporter activity"/>
    <property type="evidence" value="ECO:0007669"/>
    <property type="project" value="TreeGrafter"/>
</dbReference>
<evidence type="ECO:0000256" key="3">
    <source>
        <dbReference type="ARBA" id="ARBA00022448"/>
    </source>
</evidence>
<keyword evidence="21" id="KW-1185">Reference proteome</keyword>
<evidence type="ECO:0000256" key="6">
    <source>
        <dbReference type="ARBA" id="ARBA00022568"/>
    </source>
</evidence>
<dbReference type="InterPro" id="IPR044880">
    <property type="entry name" value="NCX_ion-bd_dom_sf"/>
</dbReference>
<dbReference type="PANTHER" id="PTHR10846:SF72">
    <property type="entry name" value="SODIUM_POTASSIUM_CALCIUM EXCHANGER NCKX30C"/>
    <property type="match status" value="1"/>
</dbReference>
<keyword evidence="14" id="KW-0406">Ion transport</keyword>
<evidence type="ECO:0000256" key="11">
    <source>
        <dbReference type="ARBA" id="ARBA00022958"/>
    </source>
</evidence>
<evidence type="ECO:0000256" key="12">
    <source>
        <dbReference type="ARBA" id="ARBA00022989"/>
    </source>
</evidence>
<protein>
    <submittedName>
        <fullName evidence="20">Sodium/potassium/calcium exchanger 2,Sodium/potassium/calcium exchanger Nckx30C,Sodium/potassium/calcium exchanger 3,Sodium/potassium/calcium exchanger 4,Sodium/potassium/calcium exchanger 1</fullName>
    </submittedName>
</protein>
<comment type="caution">
    <text evidence="20">The sequence shown here is derived from an EMBL/GenBank/DDBJ whole genome shotgun (WGS) entry which is preliminary data.</text>
</comment>
<evidence type="ECO:0000256" key="13">
    <source>
        <dbReference type="ARBA" id="ARBA00023053"/>
    </source>
</evidence>
<keyword evidence="11" id="KW-0630">Potassium</keyword>
<evidence type="ECO:0000256" key="15">
    <source>
        <dbReference type="ARBA" id="ARBA00023136"/>
    </source>
</evidence>
<evidence type="ECO:0000313" key="21">
    <source>
        <dbReference type="Proteomes" id="UP000597762"/>
    </source>
</evidence>
<evidence type="ECO:0000313" key="20">
    <source>
        <dbReference type="EMBL" id="CAE1330758.1"/>
    </source>
</evidence>
<comment type="similarity">
    <text evidence="2">Belongs to the Ca(2+):cation antiporter (CaCA) (TC 2.A.19) family. SLC24A subfamily.</text>
</comment>
<dbReference type="AlphaFoldDB" id="A0A812ESC5"/>
<dbReference type="GO" id="GO:0006874">
    <property type="term" value="P:intracellular calcium ion homeostasis"/>
    <property type="evidence" value="ECO:0007669"/>
    <property type="project" value="TreeGrafter"/>
</dbReference>
<dbReference type="InterPro" id="IPR004481">
    <property type="entry name" value="K/Na/Ca-exchanger"/>
</dbReference>
<evidence type="ECO:0000259" key="19">
    <source>
        <dbReference type="Pfam" id="PF01699"/>
    </source>
</evidence>
<feature type="compositionally biased region" description="Basic and acidic residues" evidence="17">
    <location>
        <begin position="135"/>
        <end position="148"/>
    </location>
</feature>
<keyword evidence="15 18" id="KW-0472">Membrane</keyword>
<evidence type="ECO:0000256" key="9">
    <source>
        <dbReference type="ARBA" id="ARBA00022837"/>
    </source>
</evidence>
<keyword evidence="7 18" id="KW-0812">Transmembrane</keyword>
<evidence type="ECO:0000256" key="16">
    <source>
        <dbReference type="ARBA" id="ARBA00023201"/>
    </source>
</evidence>
<dbReference type="EMBL" id="CAHIKZ030005588">
    <property type="protein sequence ID" value="CAE1330758.1"/>
    <property type="molecule type" value="Genomic_DNA"/>
</dbReference>
<feature type="transmembrane region" description="Helical" evidence="18">
    <location>
        <begin position="181"/>
        <end position="197"/>
    </location>
</feature>
<evidence type="ECO:0000256" key="7">
    <source>
        <dbReference type="ARBA" id="ARBA00022692"/>
    </source>
</evidence>
<feature type="transmembrane region" description="Helical" evidence="18">
    <location>
        <begin position="209"/>
        <end position="231"/>
    </location>
</feature>
<dbReference type="Gene3D" id="1.20.1420.30">
    <property type="entry name" value="NCX, central ion-binding region"/>
    <property type="match status" value="1"/>
</dbReference>
<feature type="region of interest" description="Disordered" evidence="17">
    <location>
        <begin position="63"/>
        <end position="150"/>
    </location>
</feature>
<keyword evidence="9" id="KW-0106">Calcium</keyword>
<feature type="transmembrane region" description="Helical" evidence="18">
    <location>
        <begin position="243"/>
        <end position="266"/>
    </location>
</feature>
<evidence type="ECO:0000256" key="18">
    <source>
        <dbReference type="SAM" id="Phobius"/>
    </source>
</evidence>
<proteinExistence type="inferred from homology"/>
<evidence type="ECO:0000256" key="5">
    <source>
        <dbReference type="ARBA" id="ARBA00022538"/>
    </source>
</evidence>
<evidence type="ECO:0000256" key="10">
    <source>
        <dbReference type="ARBA" id="ARBA00022847"/>
    </source>
</evidence>
<evidence type="ECO:0000256" key="1">
    <source>
        <dbReference type="ARBA" id="ARBA00004141"/>
    </source>
</evidence>
<keyword evidence="10" id="KW-0769">Symport</keyword>
<keyword evidence="13" id="KW-0915">Sodium</keyword>
<dbReference type="GO" id="GO:0015293">
    <property type="term" value="F:symporter activity"/>
    <property type="evidence" value="ECO:0007669"/>
    <property type="project" value="UniProtKB-KW"/>
</dbReference>
<dbReference type="PANTHER" id="PTHR10846">
    <property type="entry name" value="SODIUM/POTASSIUM/CALCIUM EXCHANGER"/>
    <property type="match status" value="1"/>
</dbReference>
<accession>A0A812ESC5</accession>
<dbReference type="InterPro" id="IPR004837">
    <property type="entry name" value="NaCa_Exmemb"/>
</dbReference>
<evidence type="ECO:0000256" key="8">
    <source>
        <dbReference type="ARBA" id="ARBA00022729"/>
    </source>
</evidence>
<dbReference type="Proteomes" id="UP000597762">
    <property type="component" value="Unassembled WGS sequence"/>
</dbReference>
<evidence type="ECO:0000256" key="17">
    <source>
        <dbReference type="SAM" id="MobiDB-lite"/>
    </source>
</evidence>
<gene>
    <name evidence="20" type="ORF">SPHA_80019</name>
</gene>
<feature type="compositionally biased region" description="Polar residues" evidence="17">
    <location>
        <begin position="73"/>
        <end position="101"/>
    </location>
</feature>
<keyword evidence="12 18" id="KW-1133">Transmembrane helix</keyword>
<dbReference type="Pfam" id="PF01699">
    <property type="entry name" value="Na_Ca_ex"/>
    <property type="match status" value="1"/>
</dbReference>
<evidence type="ECO:0000256" key="4">
    <source>
        <dbReference type="ARBA" id="ARBA00022449"/>
    </source>
</evidence>
<keyword evidence="3" id="KW-0813">Transport</keyword>
<dbReference type="GO" id="GO:0005886">
    <property type="term" value="C:plasma membrane"/>
    <property type="evidence" value="ECO:0007669"/>
    <property type="project" value="TreeGrafter"/>
</dbReference>
<sequence length="351" mass="38339">MIHTIDPLGEAKVQDKALKLHAVATLNVVLDAESTAEETPVKEEILKEIKEVKDPSIHAISNGKIALDERAATTESPSQCTETGSQETQLTNTGSLETRSNVDIPIAANSPVGASTSTNTCATTPETQQPSPQPKESHSPVPEEKPIQKETSATIAVPAVELEEPEEPLDISWPKENKKRISYLLLAPIMFTLWLCLPDVRRPDKKKFFPITFLGSIIWIAIFSYLMVWWADSSGTAINVEESVMGLTILAAGTSIPDLITSVIVAKKGFGDMAVSSSVGSNIFDITVGLPFPWLLKGIISQAPIETHYGQIFLDSVVFYLLFLSIVNPSSFKCIISLSPFLFTFKLQERN</sequence>
<evidence type="ECO:0000256" key="14">
    <source>
        <dbReference type="ARBA" id="ARBA00023065"/>
    </source>
</evidence>
<comment type="subcellular location">
    <subcellularLocation>
        <location evidence="1">Membrane</location>
        <topology evidence="1">Multi-pass membrane protein</topology>
    </subcellularLocation>
</comment>
<dbReference type="OrthoDB" id="2127281at2759"/>
<evidence type="ECO:0000256" key="2">
    <source>
        <dbReference type="ARBA" id="ARBA00005364"/>
    </source>
</evidence>
<feature type="compositionally biased region" description="Polar residues" evidence="17">
    <location>
        <begin position="112"/>
        <end position="122"/>
    </location>
</feature>